<dbReference type="InterPro" id="IPR023213">
    <property type="entry name" value="CAT-like_dom_sf"/>
</dbReference>
<dbReference type="EMBL" id="LT629711">
    <property type="protein sequence ID" value="SDO75283.1"/>
    <property type="molecule type" value="Genomic_DNA"/>
</dbReference>
<dbReference type="EC" id="2.3.1.20" evidence="4 11"/>
<evidence type="ECO:0000256" key="6">
    <source>
        <dbReference type="ARBA" id="ARBA00022679"/>
    </source>
</evidence>
<dbReference type="GO" id="GO:0071731">
    <property type="term" value="P:response to nitric oxide"/>
    <property type="evidence" value="ECO:0007669"/>
    <property type="project" value="TreeGrafter"/>
</dbReference>
<evidence type="ECO:0000256" key="8">
    <source>
        <dbReference type="ARBA" id="ARBA00023098"/>
    </source>
</evidence>
<evidence type="ECO:0000256" key="5">
    <source>
        <dbReference type="ARBA" id="ARBA00022516"/>
    </source>
</evidence>
<evidence type="ECO:0000256" key="11">
    <source>
        <dbReference type="RuleBase" id="RU361241"/>
    </source>
</evidence>
<keyword evidence="6 11" id="KW-0808">Transferase</keyword>
<dbReference type="OrthoDB" id="9810950at2"/>
<dbReference type="GO" id="GO:0005886">
    <property type="term" value="C:plasma membrane"/>
    <property type="evidence" value="ECO:0007669"/>
    <property type="project" value="TreeGrafter"/>
</dbReference>
<comment type="pathway">
    <text evidence="1 11">Glycerolipid metabolism; triacylglycerol biosynthesis.</text>
</comment>
<evidence type="ECO:0000256" key="4">
    <source>
        <dbReference type="ARBA" id="ARBA00013244"/>
    </source>
</evidence>
<evidence type="ECO:0000313" key="15">
    <source>
        <dbReference type="Proteomes" id="UP000199077"/>
    </source>
</evidence>
<evidence type="ECO:0000256" key="2">
    <source>
        <dbReference type="ARBA" id="ARBA00005189"/>
    </source>
</evidence>
<dbReference type="STRING" id="443156.SAMN04489867_0495"/>
<evidence type="ECO:0000259" key="13">
    <source>
        <dbReference type="Pfam" id="PF06974"/>
    </source>
</evidence>
<dbReference type="InterPro" id="IPR009721">
    <property type="entry name" value="O-acyltransferase_WSD1_C"/>
</dbReference>
<comment type="pathway">
    <text evidence="2">Lipid metabolism.</text>
</comment>
<accession>A0A1H0M4D7</accession>
<proteinExistence type="inferred from homology"/>
<dbReference type="SUPFAM" id="SSF52777">
    <property type="entry name" value="CoA-dependent acyltransferases"/>
    <property type="match status" value="1"/>
</dbReference>
<dbReference type="GO" id="GO:0004144">
    <property type="term" value="F:diacylglycerol O-acyltransferase activity"/>
    <property type="evidence" value="ECO:0007669"/>
    <property type="project" value="UniProtKB-EC"/>
</dbReference>
<keyword evidence="9 11" id="KW-0012">Acyltransferase</keyword>
<name>A0A1H0M4D7_9MICO</name>
<dbReference type="Proteomes" id="UP000199077">
    <property type="component" value="Chromosome I"/>
</dbReference>
<dbReference type="InterPro" id="IPR045034">
    <property type="entry name" value="O-acyltransferase_WSD1-like"/>
</dbReference>
<reference evidence="15" key="1">
    <citation type="submission" date="2016-10" db="EMBL/GenBank/DDBJ databases">
        <authorList>
            <person name="Varghese N."/>
            <person name="Submissions S."/>
        </authorList>
    </citation>
    <scope>NUCLEOTIDE SEQUENCE [LARGE SCALE GENOMIC DNA]</scope>
    <source>
        <strain evidence="15">DSM 22329</strain>
    </source>
</reference>
<dbReference type="NCBIfam" id="TIGR02946">
    <property type="entry name" value="acyl_WS_DGAT"/>
    <property type="match status" value="1"/>
</dbReference>
<evidence type="ECO:0000256" key="9">
    <source>
        <dbReference type="ARBA" id="ARBA00023315"/>
    </source>
</evidence>
<evidence type="ECO:0000256" key="1">
    <source>
        <dbReference type="ARBA" id="ARBA00004771"/>
    </source>
</evidence>
<dbReference type="AlphaFoldDB" id="A0A1H0M4D7"/>
<dbReference type="Pfam" id="PF03007">
    <property type="entry name" value="WS_DGAT_cat"/>
    <property type="match status" value="1"/>
</dbReference>
<dbReference type="Gene3D" id="3.30.559.10">
    <property type="entry name" value="Chloramphenicol acetyltransferase-like domain"/>
    <property type="match status" value="1"/>
</dbReference>
<dbReference type="InterPro" id="IPR014292">
    <property type="entry name" value="Acyl_transf_WS/DGAT"/>
</dbReference>
<comment type="similarity">
    <text evidence="3 11">Belongs to the long-chain O-acyltransferase family.</text>
</comment>
<dbReference type="RefSeq" id="WP_091781008.1">
    <property type="nucleotide sequence ID" value="NZ_LT629711.1"/>
</dbReference>
<keyword evidence="15" id="KW-1185">Reference proteome</keyword>
<evidence type="ECO:0000313" key="14">
    <source>
        <dbReference type="EMBL" id="SDO75283.1"/>
    </source>
</evidence>
<dbReference type="PANTHER" id="PTHR31650">
    <property type="entry name" value="O-ACYLTRANSFERASE (WSD1-LIKE) FAMILY PROTEIN"/>
    <property type="match status" value="1"/>
</dbReference>
<dbReference type="GO" id="GO:0006071">
    <property type="term" value="P:glycerol metabolic process"/>
    <property type="evidence" value="ECO:0007669"/>
    <property type="project" value="UniProtKB-KW"/>
</dbReference>
<dbReference type="GO" id="GO:0001666">
    <property type="term" value="P:response to hypoxia"/>
    <property type="evidence" value="ECO:0007669"/>
    <property type="project" value="TreeGrafter"/>
</dbReference>
<evidence type="ECO:0000256" key="10">
    <source>
        <dbReference type="ARBA" id="ARBA00048109"/>
    </source>
</evidence>
<evidence type="ECO:0000256" key="7">
    <source>
        <dbReference type="ARBA" id="ARBA00022798"/>
    </source>
</evidence>
<evidence type="ECO:0000256" key="3">
    <source>
        <dbReference type="ARBA" id="ARBA00009587"/>
    </source>
</evidence>
<dbReference type="Pfam" id="PF06974">
    <property type="entry name" value="WS_DGAT_C"/>
    <property type="match status" value="1"/>
</dbReference>
<sequence length="479" mass="51995">MDRMSAMDAMFFYMEGENTPMHVGGVSVLEGPAPAYGDLVRLLVSKLDLVPRYRQVIKTVPFQLGRPVWVDDPHFQILYHVRHTSLPGPGGPEQLRNLAGRVFAQRLDMTKPVWEAWLVEGLAGDRWALISKAHHCMIDGEGSTDLMQVIFDLEPEPERREPSEWTPSPAPSTFEVTAGSIIDTVREPLQAIGIPSVDDFAKIPEALAGVAFAAKELVPQQIAQLVPGRGQPTPKSLNGPLGPNRRWVWTDASMAEVKTIRTALGGTVNDVILAAVTRGYRDLVAGRGELTPELVVRSLVPVSTRQPSGRGQVNNQVSSVVVDLPVGEDDPVRRLQLIREQMDRNKRGMGAVDAAAIVGLADYAAPTLLALGARSMSRMPNRLTQTGTTNVPGPRIPLYLLGRRLVESHPYVPVFAGVRVATGIFSYLDTFSFGVTADFDSFPDVELITDGIRAGFDELVAAAADAPVAVPDPAQPSRQ</sequence>
<comment type="catalytic activity">
    <reaction evidence="10 11">
        <text>an acyl-CoA + a 1,2-diacyl-sn-glycerol = a triacyl-sn-glycerol + CoA</text>
        <dbReference type="Rhea" id="RHEA:10868"/>
        <dbReference type="ChEBI" id="CHEBI:17815"/>
        <dbReference type="ChEBI" id="CHEBI:57287"/>
        <dbReference type="ChEBI" id="CHEBI:58342"/>
        <dbReference type="ChEBI" id="CHEBI:64615"/>
        <dbReference type="EC" id="2.3.1.20"/>
    </reaction>
</comment>
<feature type="domain" description="O-acyltransferase WSD1 C-terminal" evidence="13">
    <location>
        <begin position="315"/>
        <end position="459"/>
    </location>
</feature>
<dbReference type="PANTHER" id="PTHR31650:SF1">
    <property type="entry name" value="WAX ESTER SYNTHASE_DIACYLGLYCEROL ACYLTRANSFERASE 4-RELATED"/>
    <property type="match status" value="1"/>
</dbReference>
<dbReference type="GO" id="GO:0051701">
    <property type="term" value="P:biological process involved in interaction with host"/>
    <property type="evidence" value="ECO:0007669"/>
    <property type="project" value="TreeGrafter"/>
</dbReference>
<dbReference type="InterPro" id="IPR004255">
    <property type="entry name" value="O-acyltransferase_WSD1_N"/>
</dbReference>
<keyword evidence="5 11" id="KW-0444">Lipid biosynthesis</keyword>
<dbReference type="UniPathway" id="UPA00282"/>
<protein>
    <recommendedName>
        <fullName evidence="4 11">Diacylglycerol O-acyltransferase</fullName>
        <ecNumber evidence="4 11">2.3.1.20</ecNumber>
    </recommendedName>
</protein>
<feature type="domain" description="O-acyltransferase WSD1-like N-terminal" evidence="12">
    <location>
        <begin position="4"/>
        <end position="272"/>
    </location>
</feature>
<gene>
    <name evidence="14" type="ORF">SAMN04489867_0495</name>
</gene>
<evidence type="ECO:0000259" key="12">
    <source>
        <dbReference type="Pfam" id="PF03007"/>
    </source>
</evidence>
<keyword evidence="7 11" id="KW-0319">Glycerol metabolism</keyword>
<dbReference type="GO" id="GO:0019432">
    <property type="term" value="P:triglyceride biosynthetic process"/>
    <property type="evidence" value="ECO:0007669"/>
    <property type="project" value="UniProtKB-UniPathway"/>
</dbReference>
<keyword evidence="8 11" id="KW-0443">Lipid metabolism</keyword>
<organism evidence="14 15">
    <name type="scientific">Pedococcus dokdonensis</name>
    <dbReference type="NCBI Taxonomy" id="443156"/>
    <lineage>
        <taxon>Bacteria</taxon>
        <taxon>Bacillati</taxon>
        <taxon>Actinomycetota</taxon>
        <taxon>Actinomycetes</taxon>
        <taxon>Micrococcales</taxon>
        <taxon>Intrasporangiaceae</taxon>
        <taxon>Pedococcus</taxon>
    </lineage>
</organism>